<reference evidence="1 2" key="1">
    <citation type="journal article" date="2012" name="Gene">
        <title>Genome sequence of the phage clP1, which infects the beer spoilage bacterium Pediococcus damnosus.</title>
        <authorList>
            <person name="Kelly D."/>
            <person name="O'Sullivan O."/>
            <person name="Mills S."/>
            <person name="McAuliffe O."/>
            <person name="Ross R.P."/>
            <person name="Neve H."/>
            <person name="Coffey A."/>
        </authorList>
    </citation>
    <scope>NUCLEOTIDE SEQUENCE [LARGE SCALE GENOMIC DNA]</scope>
</reference>
<dbReference type="KEGG" id="vg:11294572"/>
<evidence type="ECO:0000313" key="1">
    <source>
        <dbReference type="EMBL" id="AER59778.1"/>
    </source>
</evidence>
<organism evidence="1 2">
    <name type="scientific">Pediococcus phage cIP1</name>
    <dbReference type="NCBI Taxonomy" id="2681621"/>
    <lineage>
        <taxon>Viruses</taxon>
        <taxon>Duplodnaviria</taxon>
        <taxon>Heunggongvirae</taxon>
        <taxon>Uroviricota</taxon>
        <taxon>Caudoviricetes</taxon>
        <taxon>Coetzeevirus</taxon>
        <taxon>Coetzeevirus cIP1</taxon>
    </lineage>
</organism>
<accession>G8FV02</accession>
<keyword evidence="2" id="KW-1185">Reference proteome</keyword>
<proteinExistence type="predicted"/>
<name>G8FV02_9CAUD</name>
<protein>
    <submittedName>
        <fullName evidence="1">Uncharacterized protein</fullName>
    </submittedName>
</protein>
<dbReference type="GeneID" id="11294572"/>
<dbReference type="RefSeq" id="YP_004934184.1">
    <property type="nucleotide sequence ID" value="NC_016161.1"/>
</dbReference>
<dbReference type="Proteomes" id="UP000005879">
    <property type="component" value="Segment"/>
</dbReference>
<sequence length="119" mass="14193">MAKPEYYKLLSYVQKLEERHGSMSSKEIKPGERAYLKKLSKPCYDNTYMVFTPYEYQVIKWVVDGTITPRRAQAMFCEDSSVTMTFVEQRVHAMECGKYTVSREIPERWVKRRRDYDAI</sequence>
<gene>
    <name evidence="1" type="ORF">clP1_019</name>
</gene>
<dbReference type="EMBL" id="JN051154">
    <property type="protein sequence ID" value="AER59778.1"/>
    <property type="molecule type" value="Genomic_DNA"/>
</dbReference>
<evidence type="ECO:0000313" key="2">
    <source>
        <dbReference type="Proteomes" id="UP000005879"/>
    </source>
</evidence>